<organism evidence="2 3">
    <name type="scientific">Gymnopus androsaceus JB14</name>
    <dbReference type="NCBI Taxonomy" id="1447944"/>
    <lineage>
        <taxon>Eukaryota</taxon>
        <taxon>Fungi</taxon>
        <taxon>Dikarya</taxon>
        <taxon>Basidiomycota</taxon>
        <taxon>Agaricomycotina</taxon>
        <taxon>Agaricomycetes</taxon>
        <taxon>Agaricomycetidae</taxon>
        <taxon>Agaricales</taxon>
        <taxon>Marasmiineae</taxon>
        <taxon>Omphalotaceae</taxon>
        <taxon>Gymnopus</taxon>
    </lineage>
</organism>
<feature type="region of interest" description="Disordered" evidence="1">
    <location>
        <begin position="1"/>
        <end position="101"/>
    </location>
</feature>
<name>A0A6A4H4N7_9AGAR</name>
<evidence type="ECO:0000256" key="1">
    <source>
        <dbReference type="SAM" id="MobiDB-lite"/>
    </source>
</evidence>
<protein>
    <submittedName>
        <fullName evidence="2">Uncharacterized protein</fullName>
    </submittedName>
</protein>
<feature type="region of interest" description="Disordered" evidence="1">
    <location>
        <begin position="226"/>
        <end position="383"/>
    </location>
</feature>
<dbReference type="EMBL" id="ML769588">
    <property type="protein sequence ID" value="KAE9392746.1"/>
    <property type="molecule type" value="Genomic_DNA"/>
</dbReference>
<dbReference type="OrthoDB" id="608866at2759"/>
<feature type="compositionally biased region" description="Low complexity" evidence="1">
    <location>
        <begin position="71"/>
        <end position="91"/>
    </location>
</feature>
<dbReference type="AlphaFoldDB" id="A0A6A4H4N7"/>
<feature type="compositionally biased region" description="Low complexity" evidence="1">
    <location>
        <begin position="41"/>
        <end position="52"/>
    </location>
</feature>
<feature type="compositionally biased region" description="Polar residues" evidence="1">
    <location>
        <begin position="16"/>
        <end position="31"/>
    </location>
</feature>
<feature type="compositionally biased region" description="Low complexity" evidence="1">
    <location>
        <begin position="293"/>
        <end position="319"/>
    </location>
</feature>
<evidence type="ECO:0000313" key="3">
    <source>
        <dbReference type="Proteomes" id="UP000799118"/>
    </source>
</evidence>
<proteinExistence type="predicted"/>
<evidence type="ECO:0000313" key="2">
    <source>
        <dbReference type="EMBL" id="KAE9392746.1"/>
    </source>
</evidence>
<accession>A0A6A4H4N7</accession>
<gene>
    <name evidence="2" type="ORF">BT96DRAFT_924504</name>
</gene>
<keyword evidence="3" id="KW-1185">Reference proteome</keyword>
<dbReference type="Proteomes" id="UP000799118">
    <property type="component" value="Unassembled WGS sequence"/>
</dbReference>
<reference evidence="2" key="1">
    <citation type="journal article" date="2019" name="Environ. Microbiol.">
        <title>Fungal ecological strategies reflected in gene transcription - a case study of two litter decomposers.</title>
        <authorList>
            <person name="Barbi F."/>
            <person name="Kohler A."/>
            <person name="Barry K."/>
            <person name="Baskaran P."/>
            <person name="Daum C."/>
            <person name="Fauchery L."/>
            <person name="Ihrmark K."/>
            <person name="Kuo A."/>
            <person name="LaButti K."/>
            <person name="Lipzen A."/>
            <person name="Morin E."/>
            <person name="Grigoriev I.V."/>
            <person name="Henrissat B."/>
            <person name="Lindahl B."/>
            <person name="Martin F."/>
        </authorList>
    </citation>
    <scope>NUCLEOTIDE SEQUENCE</scope>
    <source>
        <strain evidence="2">JB14</strain>
    </source>
</reference>
<sequence>MDQDYDNPPVLAYRNTEPSAIGATTTTSIPRSMSVDDASVQSPQSPSSPSSPAGTGPVGITGASSVPNQDAGPTNPDAGAAPPGADGSSNPTPLKEPDDKTLLSTPTAAAQIPLPNPPTFASLFLAAQRNEENGPNDYNLPFLDLHYYGGNEMNLNLNHGHGHGGGGMMPPMWGDSSGGTTLDSFGASSWSGSSRQALDLAQTYTRAQYQNQNQTGARWWSDVNSISSLSPPSSPTTRLAGRRMTVHPGGGGTVGASVGATGSPIPIHDAVRSPAPGPPARSHSLSHSHSHSHSQSSASQSPHSHSQSLHSHPHSPQQHMSMLNHHPSSHPGHQRGQSTASILTGSGGNGNGNSVCPQDLILRRESGSERNKRKRASWDGANV</sequence>
<feature type="compositionally biased region" description="Basic and acidic residues" evidence="1">
    <location>
        <begin position="361"/>
        <end position="370"/>
    </location>
</feature>
<feature type="compositionally biased region" description="Polar residues" evidence="1">
    <location>
        <begin position="335"/>
        <end position="344"/>
    </location>
</feature>